<comment type="subcellular location">
    <subcellularLocation>
        <location evidence="1">Nucleus</location>
    </subcellularLocation>
</comment>
<dbReference type="OrthoDB" id="2018787at2759"/>
<dbReference type="Pfam" id="PF11705">
    <property type="entry name" value="RNA_pol_3_Rpc31"/>
    <property type="match status" value="1"/>
</dbReference>
<dbReference type="PANTHER" id="PTHR15367">
    <property type="entry name" value="DNA-DIRECTED RNA POLYMERASE III"/>
    <property type="match status" value="1"/>
</dbReference>
<evidence type="ECO:0000256" key="2">
    <source>
        <dbReference type="ARBA" id="ARBA00008352"/>
    </source>
</evidence>
<comment type="similarity">
    <text evidence="2">Belongs to the eukaryotic RPC7 RNA polymerase subunit family.</text>
</comment>
<dbReference type="Proteomes" id="UP001141552">
    <property type="component" value="Unassembled WGS sequence"/>
</dbReference>
<keyword evidence="3" id="KW-0539">Nucleus</keyword>
<reference evidence="5" key="2">
    <citation type="journal article" date="2023" name="Plants (Basel)">
        <title>Annotation of the Turnera subulata (Passifloraceae) Draft Genome Reveals the S-Locus Evolved after the Divergence of Turneroideae from Passifloroideae in a Stepwise Manner.</title>
        <authorList>
            <person name="Henning P.M."/>
            <person name="Roalson E.H."/>
            <person name="Mir W."/>
            <person name="McCubbin A.G."/>
            <person name="Shore J.S."/>
        </authorList>
    </citation>
    <scope>NUCLEOTIDE SEQUENCE</scope>
    <source>
        <strain evidence="5">F60SS</strain>
    </source>
</reference>
<dbReference type="InterPro" id="IPR024661">
    <property type="entry name" value="RNA_pol_III_Rpc31"/>
</dbReference>
<keyword evidence="6" id="KW-1185">Reference proteome</keyword>
<name>A0A9Q0JQU2_9ROSI</name>
<dbReference type="GO" id="GO:0005666">
    <property type="term" value="C:RNA polymerase III complex"/>
    <property type="evidence" value="ECO:0007669"/>
    <property type="project" value="TreeGrafter"/>
</dbReference>
<evidence type="ECO:0000256" key="1">
    <source>
        <dbReference type="ARBA" id="ARBA00004123"/>
    </source>
</evidence>
<feature type="region of interest" description="Disordered" evidence="4">
    <location>
        <begin position="131"/>
        <end position="204"/>
    </location>
</feature>
<evidence type="ECO:0000256" key="4">
    <source>
        <dbReference type="SAM" id="MobiDB-lite"/>
    </source>
</evidence>
<organism evidence="5 6">
    <name type="scientific">Turnera subulata</name>
    <dbReference type="NCBI Taxonomy" id="218843"/>
    <lineage>
        <taxon>Eukaryota</taxon>
        <taxon>Viridiplantae</taxon>
        <taxon>Streptophyta</taxon>
        <taxon>Embryophyta</taxon>
        <taxon>Tracheophyta</taxon>
        <taxon>Spermatophyta</taxon>
        <taxon>Magnoliopsida</taxon>
        <taxon>eudicotyledons</taxon>
        <taxon>Gunneridae</taxon>
        <taxon>Pentapetalae</taxon>
        <taxon>rosids</taxon>
        <taxon>fabids</taxon>
        <taxon>Malpighiales</taxon>
        <taxon>Passifloraceae</taxon>
        <taxon>Turnera</taxon>
    </lineage>
</organism>
<accession>A0A9Q0JQU2</accession>
<feature type="compositionally biased region" description="Basic and acidic residues" evidence="4">
    <location>
        <begin position="136"/>
        <end position="157"/>
    </location>
</feature>
<dbReference type="PANTHER" id="PTHR15367:SF2">
    <property type="entry name" value="DNA-DIRECTED RNA POLYMERASE III SUBUNIT"/>
    <property type="match status" value="1"/>
</dbReference>
<dbReference type="EMBL" id="JAKUCV010000610">
    <property type="protein sequence ID" value="KAJ4849435.1"/>
    <property type="molecule type" value="Genomic_DNA"/>
</dbReference>
<gene>
    <name evidence="5" type="ORF">Tsubulata_007286</name>
</gene>
<comment type="caution">
    <text evidence="5">The sequence shown here is derived from an EMBL/GenBank/DDBJ whole genome shotgun (WGS) entry which is preliminary data.</text>
</comment>
<feature type="compositionally biased region" description="Acidic residues" evidence="4">
    <location>
        <begin position="158"/>
        <end position="204"/>
    </location>
</feature>
<evidence type="ECO:0000256" key="3">
    <source>
        <dbReference type="ARBA" id="ARBA00023242"/>
    </source>
</evidence>
<evidence type="ECO:0000313" key="6">
    <source>
        <dbReference type="Proteomes" id="UP001141552"/>
    </source>
</evidence>
<protein>
    <recommendedName>
        <fullName evidence="7">DNA-directed RNA polymerase III subunit</fullName>
    </recommendedName>
</protein>
<evidence type="ECO:0008006" key="7">
    <source>
        <dbReference type="Google" id="ProtNLM"/>
    </source>
</evidence>
<dbReference type="GO" id="GO:0006383">
    <property type="term" value="P:transcription by RNA polymerase III"/>
    <property type="evidence" value="ECO:0007669"/>
    <property type="project" value="InterPro"/>
</dbReference>
<dbReference type="AlphaFoldDB" id="A0A9Q0JQU2"/>
<proteinExistence type="inferred from homology"/>
<reference evidence="5" key="1">
    <citation type="submission" date="2022-02" db="EMBL/GenBank/DDBJ databases">
        <authorList>
            <person name="Henning P.M."/>
            <person name="McCubbin A.G."/>
            <person name="Shore J.S."/>
        </authorList>
    </citation>
    <scope>NUCLEOTIDE SEQUENCE</scope>
    <source>
        <strain evidence="5">F60SS</strain>
        <tissue evidence="5">Leaves</tissue>
    </source>
</reference>
<evidence type="ECO:0000313" key="5">
    <source>
        <dbReference type="EMBL" id="KAJ4849435.1"/>
    </source>
</evidence>
<sequence>MASRGRGRGRGRGRFGGGFGYAKQEPFVLFPEIELPDAKAVKVEKFLVLQNSRLQRFWRSSPYYLEETVLKKGQNMDIERYSDRKKPKTTWERDSLDQILQFGCQNFPKELEGGLNVVRRRKKVRWNQSADPLDVLEQKEREDNENPKSKLEGQGEKENEEEEEEEDEAVEDDGEYSDDGDYEQNIDFDDDEDDFNMVDDGDGM</sequence>